<gene>
    <name evidence="4" type="ORF">BS47DRAFT_106127</name>
</gene>
<accession>A0A9P6AQY6</accession>
<evidence type="ECO:0000313" key="4">
    <source>
        <dbReference type="EMBL" id="KAF9510044.1"/>
    </source>
</evidence>
<evidence type="ECO:0000259" key="3">
    <source>
        <dbReference type="PROSITE" id="PS50966"/>
    </source>
</evidence>
<protein>
    <recommendedName>
        <fullName evidence="3">SWIM-type domain-containing protein</fullName>
    </recommendedName>
</protein>
<evidence type="ECO:0000256" key="2">
    <source>
        <dbReference type="SAM" id="SignalP"/>
    </source>
</evidence>
<evidence type="ECO:0000313" key="5">
    <source>
        <dbReference type="Proteomes" id="UP000886523"/>
    </source>
</evidence>
<dbReference type="PROSITE" id="PS50966">
    <property type="entry name" value="ZF_SWIM"/>
    <property type="match status" value="1"/>
</dbReference>
<dbReference type="EMBL" id="MU129024">
    <property type="protein sequence ID" value="KAF9510044.1"/>
    <property type="molecule type" value="Genomic_DNA"/>
</dbReference>
<name>A0A9P6AQY6_9AGAM</name>
<dbReference type="AlphaFoldDB" id="A0A9P6AQY6"/>
<keyword evidence="1" id="KW-0863">Zinc-finger</keyword>
<feature type="domain" description="SWIM-type" evidence="3">
    <location>
        <begin position="42"/>
        <end position="120"/>
    </location>
</feature>
<feature type="signal peptide" evidence="2">
    <location>
        <begin position="1"/>
        <end position="18"/>
    </location>
</feature>
<evidence type="ECO:0000256" key="1">
    <source>
        <dbReference type="PROSITE-ProRule" id="PRU00325"/>
    </source>
</evidence>
<keyword evidence="1" id="KW-0479">Metal-binding</keyword>
<keyword evidence="5" id="KW-1185">Reference proteome</keyword>
<dbReference type="InterPro" id="IPR007527">
    <property type="entry name" value="Znf_SWIM"/>
</dbReference>
<dbReference type="OrthoDB" id="337581at2759"/>
<sequence>MSLIFSIFFAYSSYPACASPVTCWRTPWGREEYTVKGASDTYNVILNIPRPRSYAGLHPSTGSMASGVPSPPAFCTCPAFTYTVLLPGSSHVSFPGATGTGNSTPHMMCKHILAVRIAQRLDKCVEKSLEGDGIDIFATNASS</sequence>
<comment type="caution">
    <text evidence="4">The sequence shown here is derived from an EMBL/GenBank/DDBJ whole genome shotgun (WGS) entry which is preliminary data.</text>
</comment>
<dbReference type="Proteomes" id="UP000886523">
    <property type="component" value="Unassembled WGS sequence"/>
</dbReference>
<proteinExistence type="predicted"/>
<organism evidence="4 5">
    <name type="scientific">Hydnum rufescens UP504</name>
    <dbReference type="NCBI Taxonomy" id="1448309"/>
    <lineage>
        <taxon>Eukaryota</taxon>
        <taxon>Fungi</taxon>
        <taxon>Dikarya</taxon>
        <taxon>Basidiomycota</taxon>
        <taxon>Agaricomycotina</taxon>
        <taxon>Agaricomycetes</taxon>
        <taxon>Cantharellales</taxon>
        <taxon>Hydnaceae</taxon>
        <taxon>Hydnum</taxon>
    </lineage>
</organism>
<dbReference type="GO" id="GO:0008270">
    <property type="term" value="F:zinc ion binding"/>
    <property type="evidence" value="ECO:0007669"/>
    <property type="project" value="UniProtKB-KW"/>
</dbReference>
<feature type="chain" id="PRO_5040362099" description="SWIM-type domain-containing protein" evidence="2">
    <location>
        <begin position="19"/>
        <end position="143"/>
    </location>
</feature>
<keyword evidence="2" id="KW-0732">Signal</keyword>
<keyword evidence="1" id="KW-0862">Zinc</keyword>
<reference evidence="4" key="1">
    <citation type="journal article" date="2020" name="Nat. Commun.">
        <title>Large-scale genome sequencing of mycorrhizal fungi provides insights into the early evolution of symbiotic traits.</title>
        <authorList>
            <person name="Miyauchi S."/>
            <person name="Kiss E."/>
            <person name="Kuo A."/>
            <person name="Drula E."/>
            <person name="Kohler A."/>
            <person name="Sanchez-Garcia M."/>
            <person name="Morin E."/>
            <person name="Andreopoulos B."/>
            <person name="Barry K.W."/>
            <person name="Bonito G."/>
            <person name="Buee M."/>
            <person name="Carver A."/>
            <person name="Chen C."/>
            <person name="Cichocki N."/>
            <person name="Clum A."/>
            <person name="Culley D."/>
            <person name="Crous P.W."/>
            <person name="Fauchery L."/>
            <person name="Girlanda M."/>
            <person name="Hayes R.D."/>
            <person name="Keri Z."/>
            <person name="LaButti K."/>
            <person name="Lipzen A."/>
            <person name="Lombard V."/>
            <person name="Magnuson J."/>
            <person name="Maillard F."/>
            <person name="Murat C."/>
            <person name="Nolan M."/>
            <person name="Ohm R.A."/>
            <person name="Pangilinan J."/>
            <person name="Pereira M.F."/>
            <person name="Perotto S."/>
            <person name="Peter M."/>
            <person name="Pfister S."/>
            <person name="Riley R."/>
            <person name="Sitrit Y."/>
            <person name="Stielow J.B."/>
            <person name="Szollosi G."/>
            <person name="Zifcakova L."/>
            <person name="Stursova M."/>
            <person name="Spatafora J.W."/>
            <person name="Tedersoo L."/>
            <person name="Vaario L.M."/>
            <person name="Yamada A."/>
            <person name="Yan M."/>
            <person name="Wang P."/>
            <person name="Xu J."/>
            <person name="Bruns T."/>
            <person name="Baldrian P."/>
            <person name="Vilgalys R."/>
            <person name="Dunand C."/>
            <person name="Henrissat B."/>
            <person name="Grigoriev I.V."/>
            <person name="Hibbett D."/>
            <person name="Nagy L.G."/>
            <person name="Martin F.M."/>
        </authorList>
    </citation>
    <scope>NUCLEOTIDE SEQUENCE</scope>
    <source>
        <strain evidence="4">UP504</strain>
    </source>
</reference>